<organism evidence="3 4">
    <name type="scientific">Raoultella terrigena</name>
    <name type="common">Klebsiella terrigena</name>
    <dbReference type="NCBI Taxonomy" id="577"/>
    <lineage>
        <taxon>Bacteria</taxon>
        <taxon>Pseudomonadati</taxon>
        <taxon>Pseudomonadota</taxon>
        <taxon>Gammaproteobacteria</taxon>
        <taxon>Enterobacterales</taxon>
        <taxon>Enterobacteriaceae</taxon>
        <taxon>Klebsiella/Raoultella group</taxon>
        <taxon>Raoultella</taxon>
    </lineage>
</organism>
<evidence type="ECO:0000256" key="1">
    <source>
        <dbReference type="SAM" id="MobiDB-lite"/>
    </source>
</evidence>
<dbReference type="PANTHER" id="PTHR43223">
    <property type="entry name" value="ALKYL/ARYL-SULFATASE"/>
    <property type="match status" value="1"/>
</dbReference>
<dbReference type="SUPFAM" id="SSF56281">
    <property type="entry name" value="Metallo-hydrolase/oxidoreductase"/>
    <property type="match status" value="1"/>
</dbReference>
<dbReference type="GO" id="GO:0018909">
    <property type="term" value="P:dodecyl sulfate metabolic process"/>
    <property type="evidence" value="ECO:0007669"/>
    <property type="project" value="TreeGrafter"/>
</dbReference>
<dbReference type="InterPro" id="IPR029228">
    <property type="entry name" value="Alkyl_sulf_dimr"/>
</dbReference>
<dbReference type="EMBL" id="CABDVU010000001">
    <property type="protein sequence ID" value="VTN10337.1"/>
    <property type="molecule type" value="Genomic_DNA"/>
</dbReference>
<dbReference type="Gene3D" id="1.25.40.880">
    <property type="entry name" value="Alkyl sulfatase, dimerisation domain"/>
    <property type="match status" value="1"/>
</dbReference>
<dbReference type="Proteomes" id="UP000339249">
    <property type="component" value="Unassembled WGS sequence"/>
</dbReference>
<proteinExistence type="predicted"/>
<dbReference type="PANTHER" id="PTHR43223:SF1">
    <property type="entry name" value="ALKYL_ARYL-SULFATASE BDS1"/>
    <property type="match status" value="1"/>
</dbReference>
<dbReference type="AlphaFoldDB" id="A0A4U9CYM5"/>
<evidence type="ECO:0000259" key="2">
    <source>
        <dbReference type="Pfam" id="PF14863"/>
    </source>
</evidence>
<feature type="domain" description="Alkyl sulfatase dimerisation" evidence="2">
    <location>
        <begin position="5"/>
        <end position="85"/>
    </location>
</feature>
<sequence length="138" mass="15497">MVKPGYYGSVSHNVKATYVYYLGWFDGNPATLDELPPEQAAKKFVEYMGGAGNILSKAKEDYRQGNYRWVAQVTSKVVFADPQTRTRGTSKRMRWSSWATRRKPAPGVTSTSPARRSCVTACRSCQRRTLPARIPSAR</sequence>
<feature type="region of interest" description="Disordered" evidence="1">
    <location>
        <begin position="82"/>
        <end position="113"/>
    </location>
</feature>
<dbReference type="GO" id="GO:0018741">
    <property type="term" value="F:linear primary-alkylsulfatase activity"/>
    <property type="evidence" value="ECO:0007669"/>
    <property type="project" value="TreeGrafter"/>
</dbReference>
<evidence type="ECO:0000313" key="4">
    <source>
        <dbReference type="Proteomes" id="UP000339249"/>
    </source>
</evidence>
<dbReference type="InterPro" id="IPR052195">
    <property type="entry name" value="Bact_Alkyl/Aryl-Sulfatase"/>
</dbReference>
<accession>A0A4U9CYM5</accession>
<dbReference type="InterPro" id="IPR038536">
    <property type="entry name" value="Alkyl/aryl-sulf_dimr_sf"/>
</dbReference>
<dbReference type="GO" id="GO:0046983">
    <property type="term" value="F:protein dimerization activity"/>
    <property type="evidence" value="ECO:0007669"/>
    <property type="project" value="InterPro"/>
</dbReference>
<reference evidence="3 4" key="1">
    <citation type="submission" date="2019-04" db="EMBL/GenBank/DDBJ databases">
        <authorList>
            <consortium name="Pathogen Informatics"/>
        </authorList>
    </citation>
    <scope>NUCLEOTIDE SEQUENCE [LARGE SCALE GENOMIC DNA]</scope>
    <source>
        <strain evidence="3 4">NCTC9185</strain>
    </source>
</reference>
<protein>
    <recommendedName>
        <fullName evidence="2">Alkyl sulfatase dimerisation domain-containing protein</fullName>
    </recommendedName>
</protein>
<dbReference type="InterPro" id="IPR036866">
    <property type="entry name" value="RibonucZ/Hydroxyglut_hydro"/>
</dbReference>
<feature type="compositionally biased region" description="Basic residues" evidence="1">
    <location>
        <begin position="88"/>
        <end position="104"/>
    </location>
</feature>
<dbReference type="Pfam" id="PF14863">
    <property type="entry name" value="Alkyl_sulf_dimr"/>
    <property type="match status" value="1"/>
</dbReference>
<name>A0A4U9CYM5_RAOTE</name>
<gene>
    <name evidence="3" type="ORF">NCTC9185_02258</name>
</gene>
<evidence type="ECO:0000313" key="3">
    <source>
        <dbReference type="EMBL" id="VTN10337.1"/>
    </source>
</evidence>